<organism evidence="2 3">
    <name type="scientific">Pseudomonas mangrovi</name>
    <dbReference type="NCBI Taxonomy" id="2161748"/>
    <lineage>
        <taxon>Bacteria</taxon>
        <taxon>Pseudomonadati</taxon>
        <taxon>Pseudomonadota</taxon>
        <taxon>Gammaproteobacteria</taxon>
        <taxon>Pseudomonadales</taxon>
        <taxon>Pseudomonadaceae</taxon>
        <taxon>Pseudomonas</taxon>
    </lineage>
</organism>
<keyword evidence="1" id="KW-0472">Membrane</keyword>
<dbReference type="EMBL" id="QASN01000021">
    <property type="protein sequence ID" value="PTU72939.1"/>
    <property type="molecule type" value="Genomic_DNA"/>
</dbReference>
<keyword evidence="1" id="KW-1133">Transmembrane helix</keyword>
<comment type="caution">
    <text evidence="2">The sequence shown here is derived from an EMBL/GenBank/DDBJ whole genome shotgun (WGS) entry which is preliminary data.</text>
</comment>
<accession>A0A2T5P5D3</accession>
<gene>
    <name evidence="2" type="ORF">DBO85_16940</name>
</gene>
<feature type="transmembrane region" description="Helical" evidence="1">
    <location>
        <begin position="17"/>
        <end position="38"/>
    </location>
</feature>
<proteinExistence type="predicted"/>
<dbReference type="AlphaFoldDB" id="A0A2T5P5D3"/>
<dbReference type="Proteomes" id="UP000244064">
    <property type="component" value="Unassembled WGS sequence"/>
</dbReference>
<protein>
    <submittedName>
        <fullName evidence="2">Uncharacterized protein</fullName>
    </submittedName>
</protein>
<keyword evidence="1" id="KW-0812">Transmembrane</keyword>
<evidence type="ECO:0000256" key="1">
    <source>
        <dbReference type="SAM" id="Phobius"/>
    </source>
</evidence>
<evidence type="ECO:0000313" key="3">
    <source>
        <dbReference type="Proteomes" id="UP000244064"/>
    </source>
</evidence>
<reference evidence="2 3" key="1">
    <citation type="submission" date="2018-04" db="EMBL/GenBank/DDBJ databases">
        <title>Pseudomonas sp. nov., isolated from mangrove soil.</title>
        <authorList>
            <person name="Chen C."/>
        </authorList>
    </citation>
    <scope>NUCLEOTIDE SEQUENCE [LARGE SCALE GENOMIC DNA]</scope>
    <source>
        <strain evidence="2 3">TC-11</strain>
    </source>
</reference>
<keyword evidence="3" id="KW-1185">Reference proteome</keyword>
<evidence type="ECO:0000313" key="2">
    <source>
        <dbReference type="EMBL" id="PTU72939.1"/>
    </source>
</evidence>
<sequence>MGVGVASTGSAWGKLKIVLIVGGVLWLLGALAMISTTWNKGGGTPVNRSLGANGGFEGDYLIVDWPARKTGTDIRSFREWPALRLKIPREYVEMSMTRRDRQGELNEVAILFELPGPRPVPKNAPRSDDPESKRLGRFIMSMWGEMFEDSIVDKSIGVNPKSGQYVYVGKRHGLDQYARYDCVDKEILAGPDAEGCVQQWDGGGYVYIGSEGGEYFKIKCKGDSCWGMFSVGGRFVRVGIGSRDVESWADILPPAKRLFESFMDN</sequence>
<name>A0A2T5P5D3_9PSED</name>